<sequence>MEIKILGTGGFSNDGSFYNCFAIDGHLLAETPPDILQSLRASSIPLEDIDTILISHFHGDHCFGLPFLLFNMFLRKKTKQTTRPPTRLIAPPGVREWMRTLLGLAISPDHPYIEWAFSNFEIVEMEEGRRYRLPKGLWLEFSRSYHSPETFSILAGNAGEENPAFIATSDTRWGPAIETLAKKGARLLLCDSGGAKPGDVHMSPEDIREHILPGMADTARLLATHYAGRRVSEGRLEYAKAGDLFLI</sequence>
<dbReference type="PANTHER" id="PTHR46018">
    <property type="entry name" value="ZINC PHOSPHODIESTERASE ELAC PROTEIN 1"/>
    <property type="match status" value="1"/>
</dbReference>
<dbReference type="AlphaFoldDB" id="A0A644TG32"/>
<dbReference type="Gene3D" id="3.60.15.10">
    <property type="entry name" value="Ribonuclease Z/Hydroxyacylglutathione hydrolase-like"/>
    <property type="match status" value="1"/>
</dbReference>
<proteinExistence type="predicted"/>
<dbReference type="PANTHER" id="PTHR46018:SF7">
    <property type="entry name" value="RIBONUCLEASE Z"/>
    <property type="match status" value="1"/>
</dbReference>
<organism evidence="1">
    <name type="scientific">bioreactor metagenome</name>
    <dbReference type="NCBI Taxonomy" id="1076179"/>
    <lineage>
        <taxon>unclassified sequences</taxon>
        <taxon>metagenomes</taxon>
        <taxon>ecological metagenomes</taxon>
    </lineage>
</organism>
<protein>
    <submittedName>
        <fullName evidence="1">Ribonuclease BN</fullName>
        <ecNumber evidence="1">3.1.26.11</ecNumber>
    </submittedName>
</protein>
<dbReference type="SUPFAM" id="SSF56281">
    <property type="entry name" value="Metallo-hydrolase/oxidoreductase"/>
    <property type="match status" value="1"/>
</dbReference>
<comment type="caution">
    <text evidence="1">The sequence shown here is derived from an EMBL/GenBank/DDBJ whole genome shotgun (WGS) entry which is preliminary data.</text>
</comment>
<keyword evidence="1" id="KW-0378">Hydrolase</keyword>
<dbReference type="Pfam" id="PF23023">
    <property type="entry name" value="Anti-Pycsar_Apyc1"/>
    <property type="match status" value="1"/>
</dbReference>
<evidence type="ECO:0000313" key="1">
    <source>
        <dbReference type="EMBL" id="MPL65935.1"/>
    </source>
</evidence>
<dbReference type="GO" id="GO:0042781">
    <property type="term" value="F:3'-tRNA processing endoribonuclease activity"/>
    <property type="evidence" value="ECO:0007669"/>
    <property type="project" value="UniProtKB-EC"/>
</dbReference>
<reference evidence="1" key="1">
    <citation type="submission" date="2019-08" db="EMBL/GenBank/DDBJ databases">
        <authorList>
            <person name="Kucharzyk K."/>
            <person name="Murdoch R.W."/>
            <person name="Higgins S."/>
            <person name="Loffler F."/>
        </authorList>
    </citation>
    <scope>NUCLEOTIDE SEQUENCE</scope>
</reference>
<dbReference type="InterPro" id="IPR036866">
    <property type="entry name" value="RibonucZ/Hydroxyglut_hydro"/>
</dbReference>
<name>A0A644TG32_9ZZZZ</name>
<dbReference type="EC" id="3.1.26.11" evidence="1"/>
<dbReference type="EMBL" id="VSSQ01000030">
    <property type="protein sequence ID" value="MPL65935.1"/>
    <property type="molecule type" value="Genomic_DNA"/>
</dbReference>
<gene>
    <name evidence="1" type="primary">rbn_5</name>
    <name evidence="1" type="ORF">SDC9_11600</name>
</gene>
<accession>A0A644TG32</accession>